<feature type="domain" description="N-acetyltransferase" evidence="4">
    <location>
        <begin position="1422"/>
        <end position="1490"/>
    </location>
</feature>
<accession>A0A956NED0</accession>
<keyword evidence="2" id="KW-0067">ATP-binding</keyword>
<protein>
    <submittedName>
        <fullName evidence="5">GNAT family N-acetyltransferase</fullName>
        <ecNumber evidence="5">2.3.1.-</ecNumber>
    </submittedName>
</protein>
<dbReference type="GO" id="GO:0005524">
    <property type="term" value="F:ATP binding"/>
    <property type="evidence" value="ECO:0007669"/>
    <property type="project" value="UniProtKB-KW"/>
</dbReference>
<dbReference type="Pfam" id="PF00501">
    <property type="entry name" value="AMP-binding"/>
    <property type="match status" value="1"/>
</dbReference>
<proteinExistence type="predicted"/>
<dbReference type="Pfam" id="PF00583">
    <property type="entry name" value="Acetyltransf_1"/>
    <property type="match status" value="1"/>
</dbReference>
<keyword evidence="5" id="KW-0808">Transferase</keyword>
<dbReference type="PROSITE" id="PS00455">
    <property type="entry name" value="AMP_BINDING"/>
    <property type="match status" value="1"/>
</dbReference>
<gene>
    <name evidence="5" type="ORF">KDA27_14165</name>
</gene>
<organism evidence="5 6">
    <name type="scientific">Eiseniibacteriota bacterium</name>
    <dbReference type="NCBI Taxonomy" id="2212470"/>
    <lineage>
        <taxon>Bacteria</taxon>
        <taxon>Candidatus Eiseniibacteriota</taxon>
    </lineage>
</organism>
<dbReference type="SUPFAM" id="SSF56801">
    <property type="entry name" value="Acetyl-CoA synthetase-like"/>
    <property type="match status" value="1"/>
</dbReference>
<dbReference type="EC" id="2.3.1.-" evidence="5"/>
<dbReference type="EMBL" id="JAGQHS010000074">
    <property type="protein sequence ID" value="MCA9756946.1"/>
    <property type="molecule type" value="Genomic_DNA"/>
</dbReference>
<dbReference type="PANTHER" id="PTHR43272">
    <property type="entry name" value="LONG-CHAIN-FATTY-ACID--COA LIGASE"/>
    <property type="match status" value="1"/>
</dbReference>
<dbReference type="GO" id="GO:0016020">
    <property type="term" value="C:membrane"/>
    <property type="evidence" value="ECO:0007669"/>
    <property type="project" value="TreeGrafter"/>
</dbReference>
<dbReference type="InterPro" id="IPR042099">
    <property type="entry name" value="ANL_N_sf"/>
</dbReference>
<dbReference type="Gene3D" id="3.40.630.30">
    <property type="match status" value="1"/>
</dbReference>
<evidence type="ECO:0000313" key="6">
    <source>
        <dbReference type="Proteomes" id="UP000739538"/>
    </source>
</evidence>
<dbReference type="GO" id="GO:0004467">
    <property type="term" value="F:long-chain fatty acid-CoA ligase activity"/>
    <property type="evidence" value="ECO:0007669"/>
    <property type="project" value="TreeGrafter"/>
</dbReference>
<dbReference type="SUPFAM" id="SSF55729">
    <property type="entry name" value="Acyl-CoA N-acyltransferases (Nat)"/>
    <property type="match status" value="1"/>
</dbReference>
<evidence type="ECO:0000259" key="4">
    <source>
        <dbReference type="Pfam" id="PF00583"/>
    </source>
</evidence>
<dbReference type="PANTHER" id="PTHR43272:SF33">
    <property type="entry name" value="AMP-BINDING DOMAIN-CONTAINING PROTEIN-RELATED"/>
    <property type="match status" value="1"/>
</dbReference>
<evidence type="ECO:0000256" key="2">
    <source>
        <dbReference type="ARBA" id="ARBA00022840"/>
    </source>
</evidence>
<reference evidence="5" key="2">
    <citation type="journal article" date="2021" name="Microbiome">
        <title>Successional dynamics and alternative stable states in a saline activated sludge microbial community over 9 years.</title>
        <authorList>
            <person name="Wang Y."/>
            <person name="Ye J."/>
            <person name="Ju F."/>
            <person name="Liu L."/>
            <person name="Boyd J.A."/>
            <person name="Deng Y."/>
            <person name="Parks D.H."/>
            <person name="Jiang X."/>
            <person name="Yin X."/>
            <person name="Woodcroft B.J."/>
            <person name="Tyson G.W."/>
            <person name="Hugenholtz P."/>
            <person name="Polz M.F."/>
            <person name="Zhang T."/>
        </authorList>
    </citation>
    <scope>NUCLEOTIDE SEQUENCE</scope>
    <source>
        <strain evidence="5">HKST-UBA02</strain>
    </source>
</reference>
<keyword evidence="1" id="KW-0547">Nucleotide-binding</keyword>
<evidence type="ECO:0000313" key="5">
    <source>
        <dbReference type="EMBL" id="MCA9756946.1"/>
    </source>
</evidence>
<name>A0A956NED0_UNCEI</name>
<dbReference type="Pfam" id="PF23562">
    <property type="entry name" value="AMP-binding_C_3"/>
    <property type="match status" value="1"/>
</dbReference>
<sequence length="1530" mass="172778">MKLGQSIHAWQSGACGAEDLLTAATQASSASEARGEWVAWLEASSRPAFLTALGEEQRGEWAATVLRVIEEIDYTLEDMLRSRVEEHPTKNLFVERGGGEPRTWSYERVQRRVRRIASALLRIAPERTPRVAIIADNGVEGASADLACLLHDIVVAPLSVHFDSDQLSWILERMDVDVVLADTDERLRRAMEIRGHVPRPFEVFALETGPLVEHGRVKLLEEVVSAQSPAESERILSERRRLDIDEPCTVMFTSGSTGHPKGVVFSRRNLVTKRFMRSAALPEVGDEEVLLCYLPLYHTFGRFLEMLGSIYWRGTYVFVGNPSADALLAALPEVAPTGLISIPLRWAQIRDRILEEMDAAGSEEEREAAFRHVVGPRLRWGLSAAGYLHPKTFRFFQGRGVELGSGFGMTEATGGITMSPPGDYVEDTVGRPLPGIDVHLSEEGEMWISGPYVARYLVADGEGLVTEPGVEQDGREWLRTGDLFRELEREHLTIVDRLKDIYKNDRGQTIAPRRVEGPLETVAGVKRAFLVGDGRSWNVLLLVPDREDPVLAALGSPEEEREYFQRIVVAANHNLAPYERAIDFAILSRDFDAEQGELTPKQTYRRKVIEANFEGTIAELYRTSRLVLEVRGTRVRVPAWVLRDLEVLEQDLVAENDALVDRRRNLRLPLARVGSRVRVGNLDYAIRGDTVDLGLFARQPLLWMGNPALVAFLPCKEGWDVPHSRIDATALLVASDVGYAKSGVPETRRELKDLHLVLSRALFGRGSDALDALRESAEQIRRLEQPLPRVIRARLVALSRHPDEAVRCLAYETLLLGESRERDDSGFAAFLESGLPFLNETSLRQIAKASLGPRRLEALRRRLAHYRGRLAWPADDVVRHQLEHVFRMLAEFVRRDPYYYAPVRVELASWALLEEDPRLSRFAGEILFDLVEWFETRLEERHRSLEREEWERRVVFDSDIGPGLKERVYHLVARTSFLEQAVILIFEDETFALDQIARRGLWVSRIQIRETFQLLRLSVNTKAGLHYDVLVILRDDVDAEAVLRTNYWMLAIGGYALGSRTIPRFGCSRPEFGAIALEYVRDLNAEERIRALASASRVEDVLMTGSFDWRRLYVAGLTAFFRAWDHSGRRIVPGFVAPINVVVPEQDFREDPVILSLAGWDHYSGPLSLVTPMLVHFVYKLRAQVPAVSSGIRVEWIYDACREALGHEDALEFLGALGRSIEALPEDADAKEFAKSLPRYLSRLESEPWKPIAVESAIERFEAWRRVNPSATDAARIDHVEKLASLYRLDRHGESARYQLYLGTLFRASSPSVQDAFDRLIASLQRDPRVSALRRVELSDLQAELQSDREREAFRSLAFPRALSASRPEVIAFGDAAHRRVTMLTRFQDRIGASYEVRDPVEPGELGLLYRLFFRRRFPKKVGEFDRHLLCLDESGRLVAGVCYQITSESVAHMDGVVVVPSLDGRGIATALLDDFCSRLASRGVEVVQTGFFMRAFCEKRNFVLDPQWSGLVRFLTSEDAAAETSPAAL</sequence>
<comment type="caution">
    <text evidence="5">The sequence shown here is derived from an EMBL/GenBank/DDBJ whole genome shotgun (WGS) entry which is preliminary data.</text>
</comment>
<dbReference type="CDD" id="cd04301">
    <property type="entry name" value="NAT_SF"/>
    <property type="match status" value="1"/>
</dbReference>
<dbReference type="InterPro" id="IPR000873">
    <property type="entry name" value="AMP-dep_synth/lig_dom"/>
</dbReference>
<dbReference type="InterPro" id="IPR000182">
    <property type="entry name" value="GNAT_dom"/>
</dbReference>
<dbReference type="InterPro" id="IPR016181">
    <property type="entry name" value="Acyl_CoA_acyltransferase"/>
</dbReference>
<evidence type="ECO:0000259" key="3">
    <source>
        <dbReference type="Pfam" id="PF00501"/>
    </source>
</evidence>
<evidence type="ECO:0000256" key="1">
    <source>
        <dbReference type="ARBA" id="ARBA00022741"/>
    </source>
</evidence>
<reference evidence="5" key="1">
    <citation type="submission" date="2020-04" db="EMBL/GenBank/DDBJ databases">
        <authorList>
            <person name="Zhang T."/>
        </authorList>
    </citation>
    <scope>NUCLEOTIDE SEQUENCE</scope>
    <source>
        <strain evidence="5">HKST-UBA02</strain>
    </source>
</reference>
<dbReference type="Gene3D" id="3.40.50.12780">
    <property type="entry name" value="N-terminal domain of ligase-like"/>
    <property type="match status" value="1"/>
</dbReference>
<dbReference type="InterPro" id="IPR020845">
    <property type="entry name" value="AMP-binding_CS"/>
</dbReference>
<dbReference type="Proteomes" id="UP000739538">
    <property type="component" value="Unassembled WGS sequence"/>
</dbReference>
<feature type="domain" description="AMP-dependent synthetase/ligase" evidence="3">
    <location>
        <begin position="81"/>
        <end position="455"/>
    </location>
</feature>
<dbReference type="GO" id="GO:0016747">
    <property type="term" value="F:acyltransferase activity, transferring groups other than amino-acyl groups"/>
    <property type="evidence" value="ECO:0007669"/>
    <property type="project" value="InterPro"/>
</dbReference>
<keyword evidence="5" id="KW-0012">Acyltransferase</keyword>